<dbReference type="EMBL" id="CGCX01001466">
    <property type="protein sequence ID" value="CFR95260.1"/>
    <property type="molecule type" value="Genomic_DNA"/>
</dbReference>
<dbReference type="Proteomes" id="UP000046680">
    <property type="component" value="Unassembled WGS sequence"/>
</dbReference>
<evidence type="ECO:0000313" key="3">
    <source>
        <dbReference type="Proteomes" id="UP000046680"/>
    </source>
</evidence>
<protein>
    <submittedName>
        <fullName evidence="2">Uncharacterized protein</fullName>
    </submittedName>
</protein>
<evidence type="ECO:0000313" key="2">
    <source>
        <dbReference type="EMBL" id="CFR95260.1"/>
    </source>
</evidence>
<feature type="region of interest" description="Disordered" evidence="1">
    <location>
        <begin position="1"/>
        <end position="58"/>
    </location>
</feature>
<feature type="compositionally biased region" description="Basic and acidic residues" evidence="1">
    <location>
        <begin position="46"/>
        <end position="55"/>
    </location>
</feature>
<gene>
    <name evidence="2" type="ORF">ERS007657_03208</name>
</gene>
<organism evidence="2 3">
    <name type="scientific">Mycobacterium tuberculosis</name>
    <dbReference type="NCBI Taxonomy" id="1773"/>
    <lineage>
        <taxon>Bacteria</taxon>
        <taxon>Bacillati</taxon>
        <taxon>Actinomycetota</taxon>
        <taxon>Actinomycetes</taxon>
        <taxon>Mycobacteriales</taxon>
        <taxon>Mycobacteriaceae</taxon>
        <taxon>Mycobacterium</taxon>
        <taxon>Mycobacterium tuberculosis complex</taxon>
    </lineage>
</organism>
<dbReference type="AlphaFoldDB" id="A0A654U509"/>
<proteinExistence type="predicted"/>
<reference evidence="2 3" key="1">
    <citation type="submission" date="2015-03" db="EMBL/GenBank/DDBJ databases">
        <authorList>
            <consortium name="Pathogen Informatics"/>
        </authorList>
    </citation>
    <scope>NUCLEOTIDE SEQUENCE [LARGE SCALE GENOMIC DNA]</scope>
    <source>
        <strain evidence="2 3">C09601061</strain>
    </source>
</reference>
<accession>A0A654U509</accession>
<evidence type="ECO:0000256" key="1">
    <source>
        <dbReference type="SAM" id="MobiDB-lite"/>
    </source>
</evidence>
<sequence length="118" mass="12949">MGTIHSPWRFREPAQPRSSTRSAADVTIAPGLGRSPTSPSSSLRVHAKETRDERCSNSSMLISPSATALCSRRIVPLRSASETRNATMSPPVSVMAHSREFWHGFNGELRLPPATYRC</sequence>
<name>A0A654U509_MYCTX</name>